<keyword evidence="3" id="KW-1185">Reference proteome</keyword>
<evidence type="ECO:0000259" key="1">
    <source>
        <dbReference type="PROSITE" id="PS51094"/>
    </source>
</evidence>
<dbReference type="HOGENOM" id="CLU_072531_5_0_12"/>
<dbReference type="SUPFAM" id="SSF55804">
    <property type="entry name" value="Phoshotransferase/anion transport protein"/>
    <property type="match status" value="1"/>
</dbReference>
<reference evidence="2 3" key="1">
    <citation type="journal article" date="2011" name="Stand. Genomic Sci.">
        <title>Complete genome sequence of Treponema succinifaciens type strain (6091).</title>
        <authorList>
            <person name="Han C."/>
            <person name="Gronow S."/>
            <person name="Teshima H."/>
            <person name="Lapidus A."/>
            <person name="Nolan M."/>
            <person name="Lucas S."/>
            <person name="Hammon N."/>
            <person name="Deshpande S."/>
            <person name="Cheng J.F."/>
            <person name="Zeytun A."/>
            <person name="Tapia R."/>
            <person name="Goodwin L."/>
            <person name="Pitluck S."/>
            <person name="Liolios K."/>
            <person name="Pagani I."/>
            <person name="Ivanova N."/>
            <person name="Mavromatis K."/>
            <person name="Mikhailova N."/>
            <person name="Huntemann M."/>
            <person name="Pati A."/>
            <person name="Chen A."/>
            <person name="Palaniappan K."/>
            <person name="Land M."/>
            <person name="Hauser L."/>
            <person name="Brambilla E.M."/>
            <person name="Rohde M."/>
            <person name="Goker M."/>
            <person name="Woyke T."/>
            <person name="Bristow J."/>
            <person name="Eisen J.A."/>
            <person name="Markowitz V."/>
            <person name="Hugenholtz P."/>
            <person name="Kyrpides N.C."/>
            <person name="Klenk H.P."/>
            <person name="Detter J.C."/>
        </authorList>
    </citation>
    <scope>NUCLEOTIDE SEQUENCE [LARGE SCALE GENOMIC DNA]</scope>
    <source>
        <strain evidence="3">ATCC 33096 / DSM 2489 / 6091</strain>
    </source>
</reference>
<dbReference type="KEGG" id="tsu:Tresu_1466"/>
<dbReference type="GO" id="GO:0030295">
    <property type="term" value="F:protein kinase activator activity"/>
    <property type="evidence" value="ECO:0007669"/>
    <property type="project" value="TreeGrafter"/>
</dbReference>
<dbReference type="Gene3D" id="3.40.930.10">
    <property type="entry name" value="Mannitol-specific EII, Chain A"/>
    <property type="match status" value="1"/>
</dbReference>
<dbReference type="PANTHER" id="PTHR47738">
    <property type="entry name" value="PTS SYSTEM FRUCTOSE-LIKE EIIA COMPONENT-RELATED"/>
    <property type="match status" value="1"/>
</dbReference>
<evidence type="ECO:0000313" key="3">
    <source>
        <dbReference type="Proteomes" id="UP000006852"/>
    </source>
</evidence>
<dbReference type="InterPro" id="IPR002178">
    <property type="entry name" value="PTS_EIIA_type-2_dom"/>
</dbReference>
<dbReference type="InterPro" id="IPR051541">
    <property type="entry name" value="PTS_SugarTrans_NitroReg"/>
</dbReference>
<evidence type="ECO:0000313" key="2">
    <source>
        <dbReference type="EMBL" id="AEB14368.1"/>
    </source>
</evidence>
<dbReference type="OrthoDB" id="95460at2"/>
<dbReference type="GeneID" id="302998625"/>
<dbReference type="CDD" id="cd00211">
    <property type="entry name" value="PTS_IIA_fru"/>
    <property type="match status" value="1"/>
</dbReference>
<organism evidence="2 3">
    <name type="scientific">Treponema succinifaciens (strain ATCC 33096 / DSM 2489 / 6091)</name>
    <dbReference type="NCBI Taxonomy" id="869209"/>
    <lineage>
        <taxon>Bacteria</taxon>
        <taxon>Pseudomonadati</taxon>
        <taxon>Spirochaetota</taxon>
        <taxon>Spirochaetia</taxon>
        <taxon>Spirochaetales</taxon>
        <taxon>Treponemataceae</taxon>
        <taxon>Treponema</taxon>
    </lineage>
</organism>
<dbReference type="PANTHER" id="PTHR47738:SF1">
    <property type="entry name" value="NITROGEN REGULATORY PROTEIN"/>
    <property type="match status" value="1"/>
</dbReference>
<protein>
    <submittedName>
        <fullName evidence="2">PTS IIA-like nitrogen-regulatory protein PtsN</fullName>
    </submittedName>
</protein>
<feature type="domain" description="PTS EIIA type-2" evidence="1">
    <location>
        <begin position="8"/>
        <end position="152"/>
    </location>
</feature>
<gene>
    <name evidence="2" type="ordered locus">Tresu_1466</name>
</gene>
<sequence>MEDFDIGILFERGEVLEDVPGNSCAKIFEYICDRIVVPSGLTAHQLQKELVEREKVLSTAVGNGIAIPHPRYPLVKNSSESKIVVAYLREPMDMQAPDVRKVYVMFVILSDSAQFHIKVLSALATLFKNEKFRKGIQACPSKGELLDLLRRISRPELL</sequence>
<dbReference type="AlphaFoldDB" id="F2NS67"/>
<dbReference type="InterPro" id="IPR016152">
    <property type="entry name" value="PTrfase/Anion_transptr"/>
</dbReference>
<proteinExistence type="predicted"/>
<dbReference type="Proteomes" id="UP000006852">
    <property type="component" value="Chromosome"/>
</dbReference>
<reference evidence="3" key="2">
    <citation type="submission" date="2011-04" db="EMBL/GenBank/DDBJ databases">
        <title>The complete genome of chromosome of Treponema succinifaciens DSM 2489.</title>
        <authorList>
            <person name="Lucas S."/>
            <person name="Copeland A."/>
            <person name="Lapidus A."/>
            <person name="Bruce D."/>
            <person name="Goodwin L."/>
            <person name="Pitluck S."/>
            <person name="Peters L."/>
            <person name="Kyrpides N."/>
            <person name="Mavromatis K."/>
            <person name="Ivanova N."/>
            <person name="Ovchinnikova G."/>
            <person name="Teshima H."/>
            <person name="Detter J.C."/>
            <person name="Tapia R."/>
            <person name="Han C."/>
            <person name="Land M."/>
            <person name="Hauser L."/>
            <person name="Markowitz V."/>
            <person name="Cheng J.-F."/>
            <person name="Hugenholtz P."/>
            <person name="Woyke T."/>
            <person name="Wu D."/>
            <person name="Gronow S."/>
            <person name="Wellnitz S."/>
            <person name="Brambilla E."/>
            <person name="Klenk H.-P."/>
            <person name="Eisen J.A."/>
        </authorList>
    </citation>
    <scope>NUCLEOTIDE SEQUENCE [LARGE SCALE GENOMIC DNA]</scope>
    <source>
        <strain evidence="3">ATCC 33096 / DSM 2489 / 6091</strain>
    </source>
</reference>
<dbReference type="PROSITE" id="PS51094">
    <property type="entry name" value="PTS_EIIA_TYPE_2"/>
    <property type="match status" value="1"/>
</dbReference>
<dbReference type="EMBL" id="CP002631">
    <property type="protein sequence ID" value="AEB14368.1"/>
    <property type="molecule type" value="Genomic_DNA"/>
</dbReference>
<dbReference type="STRING" id="869209.Tresu_1466"/>
<name>F2NS67_TRES6</name>
<dbReference type="eggNOG" id="COG1762">
    <property type="taxonomic scope" value="Bacteria"/>
</dbReference>
<dbReference type="RefSeq" id="WP_013701650.1">
    <property type="nucleotide sequence ID" value="NC_015385.1"/>
</dbReference>
<dbReference type="Pfam" id="PF00359">
    <property type="entry name" value="PTS_EIIA_2"/>
    <property type="match status" value="1"/>
</dbReference>
<accession>F2NS67</accession>